<evidence type="ECO:0000256" key="1">
    <source>
        <dbReference type="SAM" id="MobiDB-lite"/>
    </source>
</evidence>
<dbReference type="InterPro" id="IPR010897">
    <property type="entry name" value="Spore_II_P"/>
</dbReference>
<sequence>MPFCLYAQEYGFYGDTQSIPGTQESLSLEEILLAESREGSGDIADGGELEAGEGEGQAGGEAMPEEERGETQDAEMSLDELLRAENEAAMEASQALAGQETGQQFIPHALKNPVDSQMLQDYESLVQNFYTIDSNTMAGSDQLDAKKLLEKDMSIEKESAGPQILIFHTHSQETFADSVPGDESTSIVGVGDRLADILTQQYGYQVLHHKGQYDVETRDDAYSNALPAIEQVLAENPSIEVVIDLHRDQMAEETRLVMDLDGRPTARFMFFNGLSRTKKTGNISYLYNENQEENLAFSFQMQMAAVQYYPGLTRKIYLKGYRYNMHLKPRYLLVELGAQNNTVEEAMNACDPLAHILELVLSGQTRQQTDSLLAPE</sequence>
<reference evidence="2" key="1">
    <citation type="journal article" date="2021" name="PeerJ">
        <title>Extensive microbial diversity within the chicken gut microbiome revealed by metagenomics and culture.</title>
        <authorList>
            <person name="Gilroy R."/>
            <person name="Ravi A."/>
            <person name="Getino M."/>
            <person name="Pursley I."/>
            <person name="Horton D.L."/>
            <person name="Alikhan N.F."/>
            <person name="Baker D."/>
            <person name="Gharbi K."/>
            <person name="Hall N."/>
            <person name="Watson M."/>
            <person name="Adriaenssens E.M."/>
            <person name="Foster-Nyarko E."/>
            <person name="Jarju S."/>
            <person name="Secka A."/>
            <person name="Antonio M."/>
            <person name="Oren A."/>
            <person name="Chaudhuri R.R."/>
            <person name="La Ragione R."/>
            <person name="Hildebrand F."/>
            <person name="Pallen M.J."/>
        </authorList>
    </citation>
    <scope>NUCLEOTIDE SEQUENCE</scope>
    <source>
        <strain evidence="2">CHK195-6426</strain>
    </source>
</reference>
<reference evidence="2" key="2">
    <citation type="submission" date="2021-04" db="EMBL/GenBank/DDBJ databases">
        <authorList>
            <person name="Gilroy R."/>
        </authorList>
    </citation>
    <scope>NUCLEOTIDE SEQUENCE</scope>
    <source>
        <strain evidence="2">CHK195-6426</strain>
    </source>
</reference>
<gene>
    <name evidence="2" type="ORF">H9742_13615</name>
</gene>
<dbReference type="AlphaFoldDB" id="A0A9D1R810"/>
<evidence type="ECO:0000313" key="2">
    <source>
        <dbReference type="EMBL" id="HIW82535.1"/>
    </source>
</evidence>
<organism evidence="2 3">
    <name type="scientific">Candidatus Acetatifactor stercoripullorum</name>
    <dbReference type="NCBI Taxonomy" id="2838414"/>
    <lineage>
        <taxon>Bacteria</taxon>
        <taxon>Bacillati</taxon>
        <taxon>Bacillota</taxon>
        <taxon>Clostridia</taxon>
        <taxon>Lachnospirales</taxon>
        <taxon>Lachnospiraceae</taxon>
        <taxon>Acetatifactor</taxon>
    </lineage>
</organism>
<evidence type="ECO:0000313" key="3">
    <source>
        <dbReference type="Proteomes" id="UP000824265"/>
    </source>
</evidence>
<dbReference type="Proteomes" id="UP000824265">
    <property type="component" value="Unassembled WGS sequence"/>
</dbReference>
<accession>A0A9D1R810</accession>
<dbReference type="EMBL" id="DXGH01000073">
    <property type="protein sequence ID" value="HIW82535.1"/>
    <property type="molecule type" value="Genomic_DNA"/>
</dbReference>
<dbReference type="Pfam" id="PF07454">
    <property type="entry name" value="SpoIIP"/>
    <property type="match status" value="1"/>
</dbReference>
<proteinExistence type="predicted"/>
<protein>
    <submittedName>
        <fullName evidence="2">Stage II sporulation protein P</fullName>
    </submittedName>
</protein>
<comment type="caution">
    <text evidence="2">The sequence shown here is derived from an EMBL/GenBank/DDBJ whole genome shotgun (WGS) entry which is preliminary data.</text>
</comment>
<feature type="region of interest" description="Disordered" evidence="1">
    <location>
        <begin position="36"/>
        <end position="72"/>
    </location>
</feature>
<name>A0A9D1R810_9FIRM</name>